<comment type="caution">
    <text evidence="2">The sequence shown here is derived from an EMBL/GenBank/DDBJ whole genome shotgun (WGS) entry which is preliminary data.</text>
</comment>
<dbReference type="SUPFAM" id="SSF53167">
    <property type="entry name" value="Purine and uridine phosphorylases"/>
    <property type="match status" value="1"/>
</dbReference>
<dbReference type="Gene3D" id="3.40.50.1580">
    <property type="entry name" value="Nucleoside phosphorylase domain"/>
    <property type="match status" value="1"/>
</dbReference>
<protein>
    <submittedName>
        <fullName evidence="2">Squalene--hopene cyclase</fullName>
    </submittedName>
</protein>
<reference evidence="2 3" key="1">
    <citation type="submission" date="2022-08" db="EMBL/GenBank/DDBJ databases">
        <title>Reclassification of Massilia species as members of the genera Telluria, Duganella, Pseudoduganella, Mokoshia gen. nov. and Zemynaea gen. nov. using orthogonal and non-orthogonal genome-based approaches.</title>
        <authorList>
            <person name="Bowman J.P."/>
        </authorList>
    </citation>
    <scope>NUCLEOTIDE SEQUENCE [LARGE SCALE GENOMIC DNA]</scope>
    <source>
        <strain evidence="2 3">JCM 31607</strain>
    </source>
</reference>
<dbReference type="NCBIfam" id="TIGR03468">
    <property type="entry name" value="HpnG"/>
    <property type="match status" value="1"/>
</dbReference>
<dbReference type="Pfam" id="PF01048">
    <property type="entry name" value="PNP_UDP_1"/>
    <property type="match status" value="1"/>
</dbReference>
<evidence type="ECO:0000313" key="2">
    <source>
        <dbReference type="EMBL" id="MCS0608528.1"/>
    </source>
</evidence>
<dbReference type="InterPro" id="IPR000845">
    <property type="entry name" value="Nucleoside_phosphorylase_d"/>
</dbReference>
<dbReference type="InterPro" id="IPR035994">
    <property type="entry name" value="Nucleoside_phosphorylase_sf"/>
</dbReference>
<evidence type="ECO:0000259" key="1">
    <source>
        <dbReference type="Pfam" id="PF01048"/>
    </source>
</evidence>
<organism evidence="2 3">
    <name type="scientific">Massilia solisilvae</name>
    <dbReference type="NCBI Taxonomy" id="1811225"/>
    <lineage>
        <taxon>Bacteria</taxon>
        <taxon>Pseudomonadati</taxon>
        <taxon>Pseudomonadota</taxon>
        <taxon>Betaproteobacteria</taxon>
        <taxon>Burkholderiales</taxon>
        <taxon>Oxalobacteraceae</taxon>
        <taxon>Telluria group</taxon>
        <taxon>Massilia</taxon>
    </lineage>
</organism>
<sequence>MSQPARHVIAVCGLHFEAAIARGPGVQTFCATGAAIALLPELARAAAGCAGIVSFGCAAGLDPALAPGDCLLADQVLWPGGSLVPDPRWLRALRERLPAAHGGVLACVDDPVASREEKSRLWAASGARAADMESHHVARIAARHGLPFVALRVVVDPAARNLPPCAIAAMKEDGGIAAGPFLRSLAAHPGQAGAVFALATDARAARRGLVRARALAGPLFAYLP</sequence>
<gene>
    <name evidence="2" type="ORF">NX773_10165</name>
</gene>
<dbReference type="RefSeq" id="WP_258856218.1">
    <property type="nucleotide sequence ID" value="NZ_JANUGV010000002.1"/>
</dbReference>
<feature type="domain" description="Nucleoside phosphorylase" evidence="1">
    <location>
        <begin position="37"/>
        <end position="160"/>
    </location>
</feature>
<dbReference type="InterPro" id="IPR017831">
    <property type="entry name" value="Hopanoid-assoc_phosphoryl_HpnG"/>
</dbReference>
<name>A0ABT2BJ40_9BURK</name>
<keyword evidence="3" id="KW-1185">Reference proteome</keyword>
<dbReference type="CDD" id="cd17768">
    <property type="entry name" value="adenosylhopane_nucleosidase_HpnG-like"/>
    <property type="match status" value="1"/>
</dbReference>
<dbReference type="EMBL" id="JANUGV010000002">
    <property type="protein sequence ID" value="MCS0608528.1"/>
    <property type="molecule type" value="Genomic_DNA"/>
</dbReference>
<evidence type="ECO:0000313" key="3">
    <source>
        <dbReference type="Proteomes" id="UP001205861"/>
    </source>
</evidence>
<accession>A0ABT2BJ40</accession>
<dbReference type="PANTHER" id="PTHR46832">
    <property type="entry name" value="5'-METHYLTHIOADENOSINE/S-ADENOSYLHOMOCYSTEINE NUCLEOSIDASE"/>
    <property type="match status" value="1"/>
</dbReference>
<dbReference type="PANTHER" id="PTHR46832:SF1">
    <property type="entry name" value="5'-METHYLTHIOADENOSINE_S-ADENOSYLHOMOCYSTEINE NUCLEOSIDASE"/>
    <property type="match status" value="1"/>
</dbReference>
<dbReference type="Proteomes" id="UP001205861">
    <property type="component" value="Unassembled WGS sequence"/>
</dbReference>
<proteinExistence type="predicted"/>